<name>A0A9J7J0L9_SPOLT</name>
<dbReference type="Proteomes" id="UP000301870">
    <property type="component" value="Chromosome 5"/>
</dbReference>
<feature type="chain" id="PRO_5039893303" evidence="1">
    <location>
        <begin position="21"/>
        <end position="541"/>
    </location>
</feature>
<accession>A0A9J7J0L9</accession>
<feature type="signal peptide" evidence="1">
    <location>
        <begin position="1"/>
        <end position="20"/>
    </location>
</feature>
<organism evidence="2 3">
    <name type="scientific">Spodoptera litura</name>
    <name type="common">Asian cotton leafworm</name>
    <dbReference type="NCBI Taxonomy" id="69820"/>
    <lineage>
        <taxon>Eukaryota</taxon>
        <taxon>Metazoa</taxon>
        <taxon>Ecdysozoa</taxon>
        <taxon>Arthropoda</taxon>
        <taxon>Hexapoda</taxon>
        <taxon>Insecta</taxon>
        <taxon>Pterygota</taxon>
        <taxon>Neoptera</taxon>
        <taxon>Endopterygota</taxon>
        <taxon>Lepidoptera</taxon>
        <taxon>Glossata</taxon>
        <taxon>Ditrysia</taxon>
        <taxon>Noctuoidea</taxon>
        <taxon>Noctuidae</taxon>
        <taxon>Amphipyrinae</taxon>
        <taxon>Spodoptera</taxon>
    </lineage>
</organism>
<evidence type="ECO:0000256" key="1">
    <source>
        <dbReference type="SAM" id="SignalP"/>
    </source>
</evidence>
<protein>
    <submittedName>
        <fullName evidence="3">Uncharacterized protein LOC111364702</fullName>
    </submittedName>
</protein>
<proteinExistence type="predicted"/>
<dbReference type="GeneID" id="111364702"/>
<reference evidence="3" key="1">
    <citation type="submission" date="2025-08" db="UniProtKB">
        <authorList>
            <consortium name="RefSeq"/>
        </authorList>
    </citation>
    <scope>IDENTIFICATION</scope>
    <source>
        <strain evidence="3">Ishihara</strain>
        <tissue evidence="3">Whole body</tissue>
    </source>
</reference>
<keyword evidence="1" id="KW-0732">Signal</keyword>
<dbReference type="KEGG" id="sliu:111364702"/>
<sequence length="541" mass="61817">MWRECGVLVLVCVFGAGSLSGRGFFCRDPETGKLHGVNTTWPSTSFCGNYHCKLKRKNMTGTNYAPLRLINITRLGIENQNASVIELKKNVPDAKHSSKNGVKFNKKAHSNIINGILSLQANRELKVEDSRDDKNVTDKDRYLSEKEIRSLTEMLHTVKKSDLDAIVEIYNLAQDIYKEIDKTSTDRVPEQTKNGLKNIEGEKNQLESSMKPTKHVSYWYEPLANNKVRPAELLRPETSRVETIIHDIFPGIPAVPVAVEVIPAVVDAPPKTVQNPIQTTPTSVPVSHNNVRTNMESFFENGSLSPKDFGKLPYYYAMSHFQRSSSYIHDRKQLKPVSKKTHHVPQPTHKTITYKPVFSGGKYQKEIKPSILLPYPFSNIIHYNWSVSQNPRKNLYHRSHIYDTVEKKALNTNPNPAKQIVKSNAILMNPDLENFQDLQMKPSMLEKKSVGGTKKDEVKMADWQSDPLPQQILEEVRAHVQEKQKLFLNPLPLRKKGKLERVGKVMNLDETKRNKRWATQSEPVEQSLEPELYEVYIERTT</sequence>
<dbReference type="RefSeq" id="XP_022837460.1">
    <property type="nucleotide sequence ID" value="XM_022981692.1"/>
</dbReference>
<evidence type="ECO:0000313" key="3">
    <source>
        <dbReference type="RefSeq" id="XP_022837460.1"/>
    </source>
</evidence>
<keyword evidence="2" id="KW-1185">Reference proteome</keyword>
<evidence type="ECO:0000313" key="2">
    <source>
        <dbReference type="Proteomes" id="UP000301870"/>
    </source>
</evidence>
<dbReference type="AlphaFoldDB" id="A0A9J7J0L9"/>
<gene>
    <name evidence="3" type="primary">LOC111364702</name>
</gene>
<dbReference type="OrthoDB" id="7467570at2759"/>